<sequence length="181" mass="20505">MKKIFAVLLTLVWLMLCAGCAGAKELTLSDKRDAESLEALFLQDEKFQLSGLEWGISRAEAEKALGFTFTDFEPPEETEGITFAEHPARFLGLSGTMRLGYMDDRLYIVELIVDEGDHAKQFDALREDLFAVFGETEDRINADEDSNSVMFMWRKEPTLLNLYYFPEDGQIALIVGTTKIE</sequence>
<evidence type="ECO:0000313" key="2">
    <source>
        <dbReference type="EMBL" id="MCF2653247.1"/>
    </source>
</evidence>
<accession>A0ABS9CQX8</accession>
<name>A0ABS9CQX8_9FIRM</name>
<dbReference type="EMBL" id="JAFBIT010000003">
    <property type="protein sequence ID" value="MCF2653247.1"/>
    <property type="molecule type" value="Genomic_DNA"/>
</dbReference>
<feature type="chain" id="PRO_5046073275" description="DUF4309 domain-containing protein" evidence="1">
    <location>
        <begin position="24"/>
        <end position="181"/>
    </location>
</feature>
<evidence type="ECO:0000256" key="1">
    <source>
        <dbReference type="SAM" id="SignalP"/>
    </source>
</evidence>
<proteinExistence type="predicted"/>
<keyword evidence="1" id="KW-0732">Signal</keyword>
<gene>
    <name evidence="2" type="ORF">JQM67_11605</name>
</gene>
<evidence type="ECO:0008006" key="4">
    <source>
        <dbReference type="Google" id="ProtNLM"/>
    </source>
</evidence>
<feature type="signal peptide" evidence="1">
    <location>
        <begin position="1"/>
        <end position="23"/>
    </location>
</feature>
<dbReference type="Proteomes" id="UP001299220">
    <property type="component" value="Unassembled WGS sequence"/>
</dbReference>
<evidence type="ECO:0000313" key="3">
    <source>
        <dbReference type="Proteomes" id="UP001299220"/>
    </source>
</evidence>
<comment type="caution">
    <text evidence="2">The sequence shown here is derived from an EMBL/GenBank/DDBJ whole genome shotgun (WGS) entry which is preliminary data.</text>
</comment>
<keyword evidence="3" id="KW-1185">Reference proteome</keyword>
<dbReference type="RefSeq" id="WP_235324267.1">
    <property type="nucleotide sequence ID" value="NZ_JAFBIT010000003.1"/>
</dbReference>
<organism evidence="2 3">
    <name type="scientific">Anaeromassilibacillus senegalensis</name>
    <dbReference type="NCBI Taxonomy" id="1673717"/>
    <lineage>
        <taxon>Bacteria</taxon>
        <taxon>Bacillati</taxon>
        <taxon>Bacillota</taxon>
        <taxon>Clostridia</taxon>
        <taxon>Eubacteriales</taxon>
        <taxon>Acutalibacteraceae</taxon>
        <taxon>Anaeromassilibacillus</taxon>
    </lineage>
</organism>
<protein>
    <recommendedName>
        <fullName evidence="4">DUF4309 domain-containing protein</fullName>
    </recommendedName>
</protein>
<reference evidence="2 3" key="1">
    <citation type="submission" date="2020-12" db="EMBL/GenBank/DDBJ databases">
        <title>Whole genome sequences of gut porcine anaerobes.</title>
        <authorList>
            <person name="Kubasova T."/>
            <person name="Jahodarova E."/>
            <person name="Rychlik I."/>
        </authorList>
    </citation>
    <scope>NUCLEOTIDE SEQUENCE [LARGE SCALE GENOMIC DNA]</scope>
    <source>
        <strain evidence="2 3">An867</strain>
    </source>
</reference>